<name>A0A6N7LF67_SINTE</name>
<dbReference type="AlphaFoldDB" id="A0A6N7LF67"/>
<dbReference type="InterPro" id="IPR036390">
    <property type="entry name" value="WH_DNA-bd_sf"/>
</dbReference>
<dbReference type="Gene3D" id="1.10.10.10">
    <property type="entry name" value="Winged helix-like DNA-binding domain superfamily/Winged helix DNA-binding domain"/>
    <property type="match status" value="1"/>
</dbReference>
<dbReference type="OrthoDB" id="9807765at2"/>
<dbReference type="PANTHER" id="PTHR30537:SF74">
    <property type="entry name" value="HTH-TYPE TRANSCRIPTIONAL REGULATOR TRPI"/>
    <property type="match status" value="1"/>
</dbReference>
<protein>
    <submittedName>
        <fullName evidence="6">Transcriptional regulator GcvA</fullName>
    </submittedName>
</protein>
<evidence type="ECO:0000313" key="7">
    <source>
        <dbReference type="Proteomes" id="UP000439983"/>
    </source>
</evidence>
<dbReference type="InterPro" id="IPR036388">
    <property type="entry name" value="WH-like_DNA-bd_sf"/>
</dbReference>
<dbReference type="Pfam" id="PF03466">
    <property type="entry name" value="LysR_substrate"/>
    <property type="match status" value="1"/>
</dbReference>
<keyword evidence="4" id="KW-0804">Transcription</keyword>
<evidence type="ECO:0000313" key="6">
    <source>
        <dbReference type="EMBL" id="MQX16422.1"/>
    </source>
</evidence>
<sequence length="308" mass="34845">MDMLPPLNALRAFEAAGRLQSIRRAAEELLVTPGAVSRQVQRLESYLGVRLFRRDPREIVLTAEGERYLAAVSRHLDGIREETQKLTGRKSVEILRVRAYTTFAMKWLIPRLGTFHQSNATTEVRLTTSNEMVDFERESVDGAIRLGDGNWPGVEVDRVMRNELVPLCTPSFASEHGIDEVADLKQVPLLHSFVRPDDWRYWLEAAGGSDIDPYAGDKYASSTLAYQATLEGQGVMIAQKALFADDLRTGRLVQPVDFTLDRGDFTYYFIYPRNRLRSPAFRRFRAWLLEQAESGDGFSPKTAELAKA</sequence>
<dbReference type="SUPFAM" id="SSF46785">
    <property type="entry name" value="Winged helix' DNA-binding domain"/>
    <property type="match status" value="1"/>
</dbReference>
<dbReference type="FunFam" id="1.10.10.10:FF:000038">
    <property type="entry name" value="Glycine cleavage system transcriptional activator"/>
    <property type="match status" value="1"/>
</dbReference>
<dbReference type="PROSITE" id="PS50931">
    <property type="entry name" value="HTH_LYSR"/>
    <property type="match status" value="1"/>
</dbReference>
<dbReference type="Proteomes" id="UP000439983">
    <property type="component" value="Unassembled WGS sequence"/>
</dbReference>
<dbReference type="EMBL" id="WITC01000061">
    <property type="protein sequence ID" value="MQX16422.1"/>
    <property type="molecule type" value="Genomic_DNA"/>
</dbReference>
<dbReference type="InterPro" id="IPR058163">
    <property type="entry name" value="LysR-type_TF_proteobact-type"/>
</dbReference>
<dbReference type="GO" id="GO:0006351">
    <property type="term" value="P:DNA-templated transcription"/>
    <property type="evidence" value="ECO:0007669"/>
    <property type="project" value="TreeGrafter"/>
</dbReference>
<dbReference type="CDD" id="cd08432">
    <property type="entry name" value="PBP2_GcdR_TrpI_HvrB_AmpR_like"/>
    <property type="match status" value="1"/>
</dbReference>
<accession>A0A6N7LF67</accession>
<evidence type="ECO:0000256" key="3">
    <source>
        <dbReference type="ARBA" id="ARBA00023125"/>
    </source>
</evidence>
<feature type="domain" description="HTH lysR-type" evidence="5">
    <location>
        <begin position="5"/>
        <end position="62"/>
    </location>
</feature>
<dbReference type="PANTHER" id="PTHR30537">
    <property type="entry name" value="HTH-TYPE TRANSCRIPTIONAL REGULATOR"/>
    <property type="match status" value="1"/>
</dbReference>
<comment type="similarity">
    <text evidence="1">Belongs to the LysR transcriptional regulatory family.</text>
</comment>
<dbReference type="Pfam" id="PF00126">
    <property type="entry name" value="HTH_1"/>
    <property type="match status" value="1"/>
</dbReference>
<organism evidence="6 7">
    <name type="scientific">Sinorhizobium terangae</name>
    <dbReference type="NCBI Taxonomy" id="110322"/>
    <lineage>
        <taxon>Bacteria</taxon>
        <taxon>Pseudomonadati</taxon>
        <taxon>Pseudomonadota</taxon>
        <taxon>Alphaproteobacteria</taxon>
        <taxon>Hyphomicrobiales</taxon>
        <taxon>Rhizobiaceae</taxon>
        <taxon>Sinorhizobium/Ensifer group</taxon>
        <taxon>Sinorhizobium</taxon>
    </lineage>
</organism>
<dbReference type="PRINTS" id="PR00039">
    <property type="entry name" value="HTHLYSR"/>
</dbReference>
<dbReference type="Gene3D" id="3.40.190.10">
    <property type="entry name" value="Periplasmic binding protein-like II"/>
    <property type="match status" value="2"/>
</dbReference>
<dbReference type="InterPro" id="IPR000847">
    <property type="entry name" value="LysR_HTH_N"/>
</dbReference>
<evidence type="ECO:0000256" key="1">
    <source>
        <dbReference type="ARBA" id="ARBA00009437"/>
    </source>
</evidence>
<evidence type="ECO:0000256" key="2">
    <source>
        <dbReference type="ARBA" id="ARBA00023015"/>
    </source>
</evidence>
<dbReference type="NCBIfam" id="NF008352">
    <property type="entry name" value="PRK11139.1"/>
    <property type="match status" value="1"/>
</dbReference>
<proteinExistence type="inferred from homology"/>
<dbReference type="GO" id="GO:0043565">
    <property type="term" value="F:sequence-specific DNA binding"/>
    <property type="evidence" value="ECO:0007669"/>
    <property type="project" value="TreeGrafter"/>
</dbReference>
<dbReference type="GO" id="GO:0003700">
    <property type="term" value="F:DNA-binding transcription factor activity"/>
    <property type="evidence" value="ECO:0007669"/>
    <property type="project" value="InterPro"/>
</dbReference>
<keyword evidence="7" id="KW-1185">Reference proteome</keyword>
<gene>
    <name evidence="6" type="primary">gcvA</name>
    <name evidence="6" type="ORF">GHK62_17080</name>
</gene>
<evidence type="ECO:0000256" key="4">
    <source>
        <dbReference type="ARBA" id="ARBA00023163"/>
    </source>
</evidence>
<dbReference type="SUPFAM" id="SSF53850">
    <property type="entry name" value="Periplasmic binding protein-like II"/>
    <property type="match status" value="1"/>
</dbReference>
<evidence type="ECO:0000259" key="5">
    <source>
        <dbReference type="PROSITE" id="PS50931"/>
    </source>
</evidence>
<dbReference type="InterPro" id="IPR005119">
    <property type="entry name" value="LysR_subst-bd"/>
</dbReference>
<comment type="caution">
    <text evidence="6">The sequence shown here is derived from an EMBL/GenBank/DDBJ whole genome shotgun (WGS) entry which is preliminary data.</text>
</comment>
<reference evidence="6 7" key="1">
    <citation type="journal article" date="2013" name="Genome Biol.">
        <title>Comparative genomics of the core and accessory genomes of 48 Sinorhizobium strains comprising five genospecies.</title>
        <authorList>
            <person name="Sugawara M."/>
            <person name="Epstein B."/>
            <person name="Badgley B.D."/>
            <person name="Unno T."/>
            <person name="Xu L."/>
            <person name="Reese J."/>
            <person name="Gyaneshwar P."/>
            <person name="Denny R."/>
            <person name="Mudge J."/>
            <person name="Bharti A.K."/>
            <person name="Farmer A.D."/>
            <person name="May G.D."/>
            <person name="Woodward J.E."/>
            <person name="Medigue C."/>
            <person name="Vallenet D."/>
            <person name="Lajus A."/>
            <person name="Rouy Z."/>
            <person name="Martinez-Vaz B."/>
            <person name="Tiffin P."/>
            <person name="Young N.D."/>
            <person name="Sadowsky M.J."/>
        </authorList>
    </citation>
    <scope>NUCLEOTIDE SEQUENCE [LARGE SCALE GENOMIC DNA]</scope>
    <source>
        <strain evidence="6 7">USDA4894</strain>
    </source>
</reference>
<keyword evidence="3" id="KW-0238">DNA-binding</keyword>
<keyword evidence="2" id="KW-0805">Transcription regulation</keyword>